<gene>
    <name evidence="2" type="ORF">HXX08_17790</name>
    <name evidence="3" type="ORF">OZ401_003241</name>
</gene>
<name>A0A8T7M6K7_9CHLR</name>
<accession>A0A8T7M6K7</accession>
<protein>
    <submittedName>
        <fullName evidence="2">Rhodanese-like domain-containing protein</fullName>
    </submittedName>
</protein>
<evidence type="ECO:0000313" key="5">
    <source>
        <dbReference type="Proteomes" id="UP001431572"/>
    </source>
</evidence>
<dbReference type="EMBL" id="CP128400">
    <property type="protein sequence ID" value="WJW69614.1"/>
    <property type="molecule type" value="Genomic_DNA"/>
</dbReference>
<dbReference type="Proteomes" id="UP000521676">
    <property type="component" value="Unassembled WGS sequence"/>
</dbReference>
<reference evidence="2 4" key="1">
    <citation type="submission" date="2020-06" db="EMBL/GenBank/DDBJ databases">
        <title>Anoxygenic phototrophic Chloroflexota member uses a Type I reaction center.</title>
        <authorList>
            <person name="Tsuji J.M."/>
            <person name="Shaw N.A."/>
            <person name="Nagashima S."/>
            <person name="Venkiteswaran J."/>
            <person name="Schiff S.L."/>
            <person name="Hanada S."/>
            <person name="Tank M."/>
            <person name="Neufeld J.D."/>
        </authorList>
    </citation>
    <scope>NUCLEOTIDE SEQUENCE [LARGE SCALE GENOMIC DNA]</scope>
    <source>
        <strain evidence="2">L227-S17</strain>
    </source>
</reference>
<proteinExistence type="predicted"/>
<dbReference type="SMART" id="SM00450">
    <property type="entry name" value="RHOD"/>
    <property type="match status" value="1"/>
</dbReference>
<dbReference type="AlphaFoldDB" id="A0A8T7M6K7"/>
<feature type="domain" description="Rhodanese" evidence="1">
    <location>
        <begin position="25"/>
        <end position="113"/>
    </location>
</feature>
<evidence type="ECO:0000259" key="1">
    <source>
        <dbReference type="PROSITE" id="PS50206"/>
    </source>
</evidence>
<evidence type="ECO:0000313" key="3">
    <source>
        <dbReference type="EMBL" id="WJW69614.1"/>
    </source>
</evidence>
<dbReference type="CDD" id="cd00158">
    <property type="entry name" value="RHOD"/>
    <property type="match status" value="1"/>
</dbReference>
<dbReference type="Pfam" id="PF00581">
    <property type="entry name" value="Rhodanese"/>
    <property type="match status" value="1"/>
</dbReference>
<dbReference type="Proteomes" id="UP001431572">
    <property type="component" value="Chromosome 2"/>
</dbReference>
<keyword evidence="5" id="KW-1185">Reference proteome</keyword>
<dbReference type="InterPro" id="IPR036873">
    <property type="entry name" value="Rhodanese-like_dom_sf"/>
</dbReference>
<reference evidence="3" key="2">
    <citation type="journal article" date="2024" name="Nature">
        <title>Anoxygenic phototroph of the Chloroflexota uses a type I reaction centre.</title>
        <authorList>
            <person name="Tsuji J.M."/>
            <person name="Shaw N.A."/>
            <person name="Nagashima S."/>
            <person name="Venkiteswaran J.J."/>
            <person name="Schiff S.L."/>
            <person name="Watanabe T."/>
            <person name="Fukui M."/>
            <person name="Hanada S."/>
            <person name="Tank M."/>
            <person name="Neufeld J.D."/>
        </authorList>
    </citation>
    <scope>NUCLEOTIDE SEQUENCE</scope>
    <source>
        <strain evidence="3">L227-S17</strain>
    </source>
</reference>
<dbReference type="Gene3D" id="3.40.250.10">
    <property type="entry name" value="Rhodanese-like domain"/>
    <property type="match status" value="1"/>
</dbReference>
<evidence type="ECO:0000313" key="2">
    <source>
        <dbReference type="EMBL" id="NWJ47709.1"/>
    </source>
</evidence>
<dbReference type="RefSeq" id="WP_341471488.1">
    <property type="nucleotide sequence ID" value="NZ_CP128400.1"/>
</dbReference>
<dbReference type="PANTHER" id="PTHR43031:SF18">
    <property type="entry name" value="RHODANESE-RELATED SULFURTRANSFERASES"/>
    <property type="match status" value="1"/>
</dbReference>
<dbReference type="InterPro" id="IPR001763">
    <property type="entry name" value="Rhodanese-like_dom"/>
</dbReference>
<dbReference type="SUPFAM" id="SSF52821">
    <property type="entry name" value="Rhodanese/Cell cycle control phosphatase"/>
    <property type="match status" value="1"/>
</dbReference>
<evidence type="ECO:0000313" key="4">
    <source>
        <dbReference type="Proteomes" id="UP000521676"/>
    </source>
</evidence>
<organism evidence="2 4">
    <name type="scientific">Candidatus Chlorohelix allophototropha</name>
    <dbReference type="NCBI Taxonomy" id="3003348"/>
    <lineage>
        <taxon>Bacteria</taxon>
        <taxon>Bacillati</taxon>
        <taxon>Chloroflexota</taxon>
        <taxon>Chloroflexia</taxon>
        <taxon>Candidatus Chloroheliales</taxon>
        <taxon>Candidatus Chloroheliaceae</taxon>
        <taxon>Candidatus Chlorohelix</taxon>
    </lineage>
</organism>
<dbReference type="InterPro" id="IPR050229">
    <property type="entry name" value="GlpE_sulfurtransferase"/>
</dbReference>
<dbReference type="PANTHER" id="PTHR43031">
    <property type="entry name" value="FAD-DEPENDENT OXIDOREDUCTASE"/>
    <property type="match status" value="1"/>
</dbReference>
<sequence length="113" mass="12607">MFKLFGSKTLPYENITPQEVDQRIKNQKPLIIDVRENYEYAQGHIKGSKLIPLSQINSKINVIGAKDREIIVVCRSGSRSSHAANLLCNQGFTRIGNIKGGIIGWMRAGLPLE</sequence>
<dbReference type="EMBL" id="JACATZ010000003">
    <property type="protein sequence ID" value="NWJ47709.1"/>
    <property type="molecule type" value="Genomic_DNA"/>
</dbReference>
<dbReference type="PROSITE" id="PS50206">
    <property type="entry name" value="RHODANESE_3"/>
    <property type="match status" value="1"/>
</dbReference>